<proteinExistence type="predicted"/>
<dbReference type="RefSeq" id="WP_089453148.1">
    <property type="nucleotide sequence ID" value="NZ_NKFA01000016.1"/>
</dbReference>
<reference evidence="3" key="2">
    <citation type="submission" date="2017-08" db="EMBL/GenBank/DDBJ databases">
        <title>WGS of novel Burkholderia cepaca complex species.</title>
        <authorList>
            <person name="Lipuma J."/>
            <person name="Spilker T."/>
        </authorList>
    </citation>
    <scope>NUCLEOTIDE SEQUENCE [LARGE SCALE GENOMIC DNA]</scope>
    <source>
        <strain evidence="3">AU17325</strain>
    </source>
</reference>
<gene>
    <name evidence="3" type="ORF">CFB84_29975</name>
</gene>
<dbReference type="PANTHER" id="PTHR39176">
    <property type="entry name" value="PERIPLASMIC PROTEIN-RELATED"/>
    <property type="match status" value="1"/>
</dbReference>
<comment type="caution">
    <text evidence="3">The sequence shown here is derived from an EMBL/GenBank/DDBJ whole genome shotgun (WGS) entry which is preliminary data.</text>
</comment>
<dbReference type="Proteomes" id="UP000214600">
    <property type="component" value="Unassembled WGS sequence"/>
</dbReference>
<protein>
    <recommendedName>
        <fullName evidence="2">Lysozyme inhibitor LprI-like N-terminal domain-containing protein</fullName>
    </recommendedName>
</protein>
<dbReference type="AlphaFoldDB" id="A0A228I4J4"/>
<feature type="chain" id="PRO_5012466346" description="Lysozyme inhibitor LprI-like N-terminal domain-containing protein" evidence="1">
    <location>
        <begin position="25"/>
        <end position="138"/>
    </location>
</feature>
<dbReference type="Gene3D" id="1.20.1270.180">
    <property type="match status" value="1"/>
</dbReference>
<dbReference type="PANTHER" id="PTHR39176:SF1">
    <property type="entry name" value="PERIPLASMIC PROTEIN"/>
    <property type="match status" value="1"/>
</dbReference>
<evidence type="ECO:0000313" key="3">
    <source>
        <dbReference type="EMBL" id="OXI37343.1"/>
    </source>
</evidence>
<name>A0A228I4J4_9BURK</name>
<dbReference type="EMBL" id="NKFA01000016">
    <property type="protein sequence ID" value="OXI37343.1"/>
    <property type="molecule type" value="Genomic_DNA"/>
</dbReference>
<dbReference type="OrthoDB" id="7340239at2"/>
<feature type="domain" description="Lysozyme inhibitor LprI-like N-terminal" evidence="2">
    <location>
        <begin position="28"/>
        <end position="120"/>
    </location>
</feature>
<dbReference type="InterPro" id="IPR009739">
    <property type="entry name" value="LprI-like_N"/>
</dbReference>
<organism evidence="3">
    <name type="scientific">Burkholderia aenigmatica</name>
    <dbReference type="NCBI Taxonomy" id="2015348"/>
    <lineage>
        <taxon>Bacteria</taxon>
        <taxon>Pseudomonadati</taxon>
        <taxon>Pseudomonadota</taxon>
        <taxon>Betaproteobacteria</taxon>
        <taxon>Burkholderiales</taxon>
        <taxon>Burkholderiaceae</taxon>
        <taxon>Burkholderia</taxon>
        <taxon>Burkholderia cepacia complex</taxon>
    </lineage>
</organism>
<reference evidence="3" key="1">
    <citation type="submission" date="2017-06" db="EMBL/GenBank/DDBJ databases">
        <authorList>
            <person name="Kim H.J."/>
            <person name="Triplett B.A."/>
        </authorList>
    </citation>
    <scope>NUCLEOTIDE SEQUENCE [LARGE SCALE GENOMIC DNA]</scope>
    <source>
        <strain evidence="3">AU17325</strain>
    </source>
</reference>
<evidence type="ECO:0000256" key="1">
    <source>
        <dbReference type="SAM" id="SignalP"/>
    </source>
</evidence>
<dbReference type="Pfam" id="PF07007">
    <property type="entry name" value="LprI"/>
    <property type="match status" value="1"/>
</dbReference>
<evidence type="ECO:0000259" key="2">
    <source>
        <dbReference type="Pfam" id="PF07007"/>
    </source>
</evidence>
<keyword evidence="1" id="KW-0732">Signal</keyword>
<feature type="signal peptide" evidence="1">
    <location>
        <begin position="1"/>
        <end position="24"/>
    </location>
</feature>
<accession>A0A228I4J4</accession>
<sequence length="138" mass="15021">MTIRSKLAPVAMLLAVLAAHDAHAAPDCANPQDQRAMNECASRGYARADAELNRRYRALQSRLKDDRDGARKLTEAQRAWIAFRDTECAFQTIGVAGGSAEPLARAACLEEATKSRSAALQRYLDCREGETNCPVAAQ</sequence>